<dbReference type="EMBL" id="SNZH01000003">
    <property type="protein sequence ID" value="TDR46602.1"/>
    <property type="molecule type" value="Genomic_DNA"/>
</dbReference>
<dbReference type="SUPFAM" id="SSF53649">
    <property type="entry name" value="Alkaline phosphatase-like"/>
    <property type="match status" value="1"/>
</dbReference>
<sequence>MPIEIPDMRHIAGTHDLVLVTLDTLRYDVAQQQFHAGHLPHLAQFMGTDGWQLRHTPGSFTYAAHCAFFAGFLPTPAQPGLHPRLFCLRFPGSETTHAHSLVLDDADSIVGGLARLGYHTLCIGGVGFFNKQTPLGSQLPNLFAESHWQPEFGVTDADSTARQVALACARLQSDDLRGRRVFLFINVSAIHQPNRHYLAGAAQDGLDTHAAALRYVDAALAPLWQALAQRGPSFVMLCSDHGTSYGEDGYHGHRHAHPSVMQVPYTHFRIAAHD</sequence>
<dbReference type="InterPro" id="IPR017850">
    <property type="entry name" value="Alkaline_phosphatase_core_sf"/>
</dbReference>
<dbReference type="InterPro" id="IPR000917">
    <property type="entry name" value="Sulfatase_N"/>
</dbReference>
<dbReference type="Pfam" id="PF00884">
    <property type="entry name" value="Sulfatase"/>
    <property type="match status" value="1"/>
</dbReference>
<dbReference type="AlphaFoldDB" id="A0A4R6Z4L0"/>
<dbReference type="Proteomes" id="UP000295293">
    <property type="component" value="Unassembled WGS sequence"/>
</dbReference>
<protein>
    <submittedName>
        <fullName evidence="2">Sulfatase-like protein</fullName>
    </submittedName>
</protein>
<dbReference type="RefSeq" id="WP_208113523.1">
    <property type="nucleotide sequence ID" value="NZ_SNZH01000003.1"/>
</dbReference>
<organism evidence="2 3">
    <name type="scientific">Tahibacter aquaticus</name>
    <dbReference type="NCBI Taxonomy" id="520092"/>
    <lineage>
        <taxon>Bacteria</taxon>
        <taxon>Pseudomonadati</taxon>
        <taxon>Pseudomonadota</taxon>
        <taxon>Gammaproteobacteria</taxon>
        <taxon>Lysobacterales</taxon>
        <taxon>Rhodanobacteraceae</taxon>
        <taxon>Tahibacter</taxon>
    </lineage>
</organism>
<proteinExistence type="predicted"/>
<accession>A0A4R6Z4L0</accession>
<feature type="domain" description="Sulfatase N-terminal" evidence="1">
    <location>
        <begin position="16"/>
        <end position="263"/>
    </location>
</feature>
<evidence type="ECO:0000313" key="2">
    <source>
        <dbReference type="EMBL" id="TDR46602.1"/>
    </source>
</evidence>
<evidence type="ECO:0000259" key="1">
    <source>
        <dbReference type="Pfam" id="PF00884"/>
    </source>
</evidence>
<name>A0A4R6Z4L0_9GAMM</name>
<comment type="caution">
    <text evidence="2">The sequence shown here is derived from an EMBL/GenBank/DDBJ whole genome shotgun (WGS) entry which is preliminary data.</text>
</comment>
<dbReference type="Gene3D" id="3.40.720.10">
    <property type="entry name" value="Alkaline Phosphatase, subunit A"/>
    <property type="match status" value="1"/>
</dbReference>
<evidence type="ECO:0000313" key="3">
    <source>
        <dbReference type="Proteomes" id="UP000295293"/>
    </source>
</evidence>
<reference evidence="2 3" key="1">
    <citation type="submission" date="2019-03" db="EMBL/GenBank/DDBJ databases">
        <title>Genomic Encyclopedia of Type Strains, Phase IV (KMG-IV): sequencing the most valuable type-strain genomes for metagenomic binning, comparative biology and taxonomic classification.</title>
        <authorList>
            <person name="Goeker M."/>
        </authorList>
    </citation>
    <scope>NUCLEOTIDE SEQUENCE [LARGE SCALE GENOMIC DNA]</scope>
    <source>
        <strain evidence="2 3">DSM 21667</strain>
    </source>
</reference>
<gene>
    <name evidence="2" type="ORF">DFR29_103136</name>
</gene>
<keyword evidence="3" id="KW-1185">Reference proteome</keyword>
<dbReference type="NCBIfam" id="NF038075">
    <property type="entry name" value="fam_STM4013"/>
    <property type="match status" value="1"/>
</dbReference>
<dbReference type="InterPro" id="IPR047838">
    <property type="entry name" value="STM4013-like"/>
</dbReference>